<keyword evidence="1" id="KW-1133">Transmembrane helix</keyword>
<dbReference type="EMBL" id="JAODUO010000053">
    <property type="protein sequence ID" value="KAK2191357.1"/>
    <property type="molecule type" value="Genomic_DNA"/>
</dbReference>
<keyword evidence="1" id="KW-0812">Transmembrane</keyword>
<dbReference type="Proteomes" id="UP001209878">
    <property type="component" value="Unassembled WGS sequence"/>
</dbReference>
<dbReference type="PANTHER" id="PTHR46641:SF25">
    <property type="entry name" value="CNMAMIDE RECEPTOR-RELATED"/>
    <property type="match status" value="1"/>
</dbReference>
<evidence type="ECO:0000313" key="3">
    <source>
        <dbReference type="Proteomes" id="UP001209878"/>
    </source>
</evidence>
<dbReference type="InterPro" id="IPR052954">
    <property type="entry name" value="GPCR-Ligand_Int"/>
</dbReference>
<proteinExistence type="predicted"/>
<accession>A0AAD9PB64</accession>
<evidence type="ECO:0000256" key="1">
    <source>
        <dbReference type="SAM" id="Phobius"/>
    </source>
</evidence>
<feature type="transmembrane region" description="Helical" evidence="1">
    <location>
        <begin position="180"/>
        <end position="202"/>
    </location>
</feature>
<name>A0AAD9PB64_RIDPI</name>
<evidence type="ECO:0000313" key="2">
    <source>
        <dbReference type="EMBL" id="KAK2191357.1"/>
    </source>
</evidence>
<keyword evidence="1" id="KW-0472">Membrane</keyword>
<dbReference type="SUPFAM" id="SSF81321">
    <property type="entry name" value="Family A G protein-coupled receptor-like"/>
    <property type="match status" value="1"/>
</dbReference>
<feature type="transmembrane region" description="Helical" evidence="1">
    <location>
        <begin position="26"/>
        <end position="44"/>
    </location>
</feature>
<dbReference type="Gene3D" id="1.20.1070.10">
    <property type="entry name" value="Rhodopsin 7-helix transmembrane proteins"/>
    <property type="match status" value="1"/>
</dbReference>
<reference evidence="2" key="1">
    <citation type="journal article" date="2023" name="Mol. Biol. Evol.">
        <title>Third-Generation Sequencing Reveals the Adaptive Role of the Epigenome in Three Deep-Sea Polychaetes.</title>
        <authorList>
            <person name="Perez M."/>
            <person name="Aroh O."/>
            <person name="Sun Y."/>
            <person name="Lan Y."/>
            <person name="Juniper S.K."/>
            <person name="Young C.R."/>
            <person name="Angers B."/>
            <person name="Qian P.Y."/>
        </authorList>
    </citation>
    <scope>NUCLEOTIDE SEQUENCE</scope>
    <source>
        <strain evidence="2">R07B-5</strain>
    </source>
</reference>
<keyword evidence="3" id="KW-1185">Reference proteome</keyword>
<organism evidence="2 3">
    <name type="scientific">Ridgeia piscesae</name>
    <name type="common">Tubeworm</name>
    <dbReference type="NCBI Taxonomy" id="27915"/>
    <lineage>
        <taxon>Eukaryota</taxon>
        <taxon>Metazoa</taxon>
        <taxon>Spiralia</taxon>
        <taxon>Lophotrochozoa</taxon>
        <taxon>Annelida</taxon>
        <taxon>Polychaeta</taxon>
        <taxon>Sedentaria</taxon>
        <taxon>Canalipalpata</taxon>
        <taxon>Sabellida</taxon>
        <taxon>Siboglinidae</taxon>
        <taxon>Ridgeia</taxon>
    </lineage>
</organism>
<feature type="transmembrane region" description="Helical" evidence="1">
    <location>
        <begin position="81"/>
        <end position="106"/>
    </location>
</feature>
<feature type="transmembrane region" description="Helical" evidence="1">
    <location>
        <begin position="136"/>
        <end position="160"/>
    </location>
</feature>
<gene>
    <name evidence="2" type="ORF">NP493_53g03004</name>
</gene>
<sequence length="229" mass="26233">MAIEGAIATACPARVATACTLARAKAAILLLAVLLICVNMHYFWSYELVEIKDFGMFVKTCTFTMYGHYASEMFVENVFPLINLLLSAILPEVFIFGCVVIMAVSIMKGRHRGDKKLREWQAKYLLDSESLDCLKVTFLVISLCYVILMLPTFTFTLFLQLVEKPGYVRYTYKYERQKNLALVFCAVSENVFLSFKFFVYVATLPRFRTHLGQLFTWCGSHRHHTNAIP</sequence>
<protein>
    <recommendedName>
        <fullName evidence="4">G-protein coupled receptors family 1 profile domain-containing protein</fullName>
    </recommendedName>
</protein>
<evidence type="ECO:0008006" key="4">
    <source>
        <dbReference type="Google" id="ProtNLM"/>
    </source>
</evidence>
<dbReference type="PANTHER" id="PTHR46641">
    <property type="entry name" value="FMRFAMIDE RECEPTOR-RELATED"/>
    <property type="match status" value="1"/>
</dbReference>
<comment type="caution">
    <text evidence="2">The sequence shown here is derived from an EMBL/GenBank/DDBJ whole genome shotgun (WGS) entry which is preliminary data.</text>
</comment>
<dbReference type="AlphaFoldDB" id="A0AAD9PB64"/>